<dbReference type="PROSITE" id="PS00170">
    <property type="entry name" value="CSA_PPIASE_1"/>
    <property type="match status" value="1"/>
</dbReference>
<feature type="transmembrane region" description="Helical" evidence="4">
    <location>
        <begin position="7"/>
        <end position="26"/>
    </location>
</feature>
<reference evidence="6" key="1">
    <citation type="journal article" date="2020" name="mSystems">
        <title>Genome- and Community-Level Interaction Insights into Carbon Utilization and Element Cycling Functions of Hydrothermarchaeota in Hydrothermal Sediment.</title>
        <authorList>
            <person name="Zhou Z."/>
            <person name="Liu Y."/>
            <person name="Xu W."/>
            <person name="Pan J."/>
            <person name="Luo Z.H."/>
            <person name="Li M."/>
        </authorList>
    </citation>
    <scope>NUCLEOTIDE SEQUENCE [LARGE SCALE GENOMIC DNA]</scope>
    <source>
        <strain evidence="6">SpSt-1042</strain>
    </source>
</reference>
<keyword evidence="1 3" id="KW-0697">Rotamase</keyword>
<proteinExistence type="inferred from homology"/>
<dbReference type="GO" id="GO:0003755">
    <property type="term" value="F:peptidyl-prolyl cis-trans isomerase activity"/>
    <property type="evidence" value="ECO:0007669"/>
    <property type="project" value="UniProtKB-UniRule"/>
</dbReference>
<accession>A0A7C5YXJ8</accession>
<keyword evidence="4" id="KW-0812">Transmembrane</keyword>
<evidence type="ECO:0000256" key="1">
    <source>
        <dbReference type="ARBA" id="ARBA00023110"/>
    </source>
</evidence>
<keyword evidence="4" id="KW-1133">Transmembrane helix</keyword>
<comment type="caution">
    <text evidence="6">The sequence shown here is derived from an EMBL/GenBank/DDBJ whole genome shotgun (WGS) entry which is preliminary data.</text>
</comment>
<dbReference type="PANTHER" id="PTHR45625">
    <property type="entry name" value="PEPTIDYL-PROLYL CIS-TRANS ISOMERASE-RELATED"/>
    <property type="match status" value="1"/>
</dbReference>
<dbReference type="EC" id="5.2.1.8" evidence="3"/>
<keyword evidence="4" id="KW-0472">Membrane</keyword>
<evidence type="ECO:0000256" key="3">
    <source>
        <dbReference type="RuleBase" id="RU363019"/>
    </source>
</evidence>
<dbReference type="InterPro" id="IPR044666">
    <property type="entry name" value="Cyclophilin_A-like"/>
</dbReference>
<dbReference type="GO" id="GO:0006457">
    <property type="term" value="P:protein folding"/>
    <property type="evidence" value="ECO:0007669"/>
    <property type="project" value="InterPro"/>
</dbReference>
<evidence type="ECO:0000313" key="6">
    <source>
        <dbReference type="EMBL" id="HHR92181.1"/>
    </source>
</evidence>
<dbReference type="InterPro" id="IPR029000">
    <property type="entry name" value="Cyclophilin-like_dom_sf"/>
</dbReference>
<gene>
    <name evidence="6" type="ORF">ENL96_01580</name>
</gene>
<dbReference type="Gene3D" id="2.40.100.10">
    <property type="entry name" value="Cyclophilin-like"/>
    <property type="match status" value="1"/>
</dbReference>
<evidence type="ECO:0000256" key="4">
    <source>
        <dbReference type="SAM" id="Phobius"/>
    </source>
</evidence>
<dbReference type="PANTHER" id="PTHR45625:SF4">
    <property type="entry name" value="PEPTIDYLPROLYL ISOMERASE DOMAIN AND WD REPEAT-CONTAINING PROTEIN 1"/>
    <property type="match status" value="1"/>
</dbReference>
<sequence length="266" mass="30080">MTEGRKLVLLMIATVFLIGLIFWLIGPIREEGRNALGGLLSGSLRGTIQRQGPQQVISLDKSYKAILKTDQGDITIELYTKNAPSTVNNFVYLSKTGFYDGSYFHRVVEKFVIQAGKNKNGQEPSYVIPDEINADSLGLDDIKVKDAIWLKDVYNPEDKSTQAFSPENLEKYKDYTIKQFYKEVFKYTYRTDVVSRKAEKWSVGMANNGPNSARSQFFIITYSSQPHLDGRYTIFGKVAEGFDVVKRIESLGENKAKILDVEIVES</sequence>
<dbReference type="InterPro" id="IPR020892">
    <property type="entry name" value="Cyclophilin-type_PPIase_CS"/>
</dbReference>
<protein>
    <recommendedName>
        <fullName evidence="3">Peptidyl-prolyl cis-trans isomerase</fullName>
        <shortName evidence="3">PPIase</shortName>
        <ecNumber evidence="3">5.2.1.8</ecNumber>
    </recommendedName>
</protein>
<dbReference type="SUPFAM" id="SSF50891">
    <property type="entry name" value="Cyclophilin-like"/>
    <property type="match status" value="1"/>
</dbReference>
<dbReference type="PRINTS" id="PR00153">
    <property type="entry name" value="CSAPPISMRASE"/>
</dbReference>
<keyword evidence="2 3" id="KW-0413">Isomerase</keyword>
<dbReference type="InterPro" id="IPR002130">
    <property type="entry name" value="Cyclophilin-type_PPIase_dom"/>
</dbReference>
<feature type="domain" description="PPIase cyclophilin-type" evidence="5">
    <location>
        <begin position="72"/>
        <end position="266"/>
    </location>
</feature>
<organism evidence="6">
    <name type="scientific">candidate division CPR3 bacterium</name>
    <dbReference type="NCBI Taxonomy" id="2268181"/>
    <lineage>
        <taxon>Bacteria</taxon>
        <taxon>Bacteria division CPR3</taxon>
    </lineage>
</organism>
<evidence type="ECO:0000256" key="2">
    <source>
        <dbReference type="ARBA" id="ARBA00023235"/>
    </source>
</evidence>
<evidence type="ECO:0000259" key="5">
    <source>
        <dbReference type="PROSITE" id="PS50072"/>
    </source>
</evidence>
<dbReference type="AlphaFoldDB" id="A0A7C5YXJ8"/>
<comment type="similarity">
    <text evidence="3">Belongs to the cyclophilin-type PPIase family.</text>
</comment>
<dbReference type="CDD" id="cd00317">
    <property type="entry name" value="cyclophilin"/>
    <property type="match status" value="1"/>
</dbReference>
<name>A0A7C5YXJ8_UNCC3</name>
<dbReference type="PROSITE" id="PS50072">
    <property type="entry name" value="CSA_PPIASE_2"/>
    <property type="match status" value="1"/>
</dbReference>
<comment type="function">
    <text evidence="3">PPIases accelerate the folding of proteins. It catalyzes the cis-trans isomerization of proline imidic peptide bonds in oligopeptides.</text>
</comment>
<dbReference type="Pfam" id="PF00160">
    <property type="entry name" value="Pro_isomerase"/>
    <property type="match status" value="1"/>
</dbReference>
<comment type="catalytic activity">
    <reaction evidence="3">
        <text>[protein]-peptidylproline (omega=180) = [protein]-peptidylproline (omega=0)</text>
        <dbReference type="Rhea" id="RHEA:16237"/>
        <dbReference type="Rhea" id="RHEA-COMP:10747"/>
        <dbReference type="Rhea" id="RHEA-COMP:10748"/>
        <dbReference type="ChEBI" id="CHEBI:83833"/>
        <dbReference type="ChEBI" id="CHEBI:83834"/>
        <dbReference type="EC" id="5.2.1.8"/>
    </reaction>
</comment>
<dbReference type="EMBL" id="DRVY01000048">
    <property type="protein sequence ID" value="HHR92181.1"/>
    <property type="molecule type" value="Genomic_DNA"/>
</dbReference>